<feature type="region of interest" description="Disordered" evidence="1">
    <location>
        <begin position="278"/>
        <end position="336"/>
    </location>
</feature>
<reference evidence="2 3" key="1">
    <citation type="journal article" date="2018" name="PLoS ONE">
        <title>The draft genome of Kipferlia bialata reveals reductive genome evolution in fornicate parasites.</title>
        <authorList>
            <person name="Tanifuji G."/>
            <person name="Takabayashi S."/>
            <person name="Kume K."/>
            <person name="Takagi M."/>
            <person name="Nakayama T."/>
            <person name="Kamikawa R."/>
            <person name="Inagaki Y."/>
            <person name="Hashimoto T."/>
        </authorList>
    </citation>
    <scope>NUCLEOTIDE SEQUENCE [LARGE SCALE GENOMIC DNA]</scope>
    <source>
        <strain evidence="2">NY0173</strain>
    </source>
</reference>
<accession>A0A9K3GKA9</accession>
<feature type="region of interest" description="Disordered" evidence="1">
    <location>
        <begin position="1"/>
        <end position="58"/>
    </location>
</feature>
<gene>
    <name evidence="2" type="ORF">KIPB_007796</name>
</gene>
<feature type="compositionally biased region" description="Basic residues" evidence="1">
    <location>
        <begin position="224"/>
        <end position="234"/>
    </location>
</feature>
<sequence length="423" mass="45285">MRIPSNPSPTPVSSPRGRPSTAPVGNRVFPARPSSTTRSTDRLRSLNRGMHSQYIPMPRSGLGVLRHTVYGEQAEADRSSIGSRGRVASASHANRTGSRVSSSKGRARGRSTLPRLPRVSSAHASLSCSVSVSACDQVAAQRDQVMGRGAYASWHEIPVPTNTARKGGPAGPWEEITSDRRGQTENRQGVKGPPNSSRASSTKGRRREEGGATGYAQSSDQRGQRTHAHTHTQHMAREDVDSSLVYVTDREIIEESSLSDSDVVLTPKCVSSSHQTFLTESAIPPPPSPLPDLVDDTLSSGRQSRQVTSAHRRRPLSRNRTPVTIVGGEGGDFGGDYDHGYSDSAPLSRRSGATAQPCIQTRLRLQAGFKAARASMLRSSHDRQGAAGGGSIGGVAGSGQGCMVMVEEQDQTMQRNCYYLSHQ</sequence>
<dbReference type="EMBL" id="BDIP01002268">
    <property type="protein sequence ID" value="GIQ86022.1"/>
    <property type="molecule type" value="Genomic_DNA"/>
</dbReference>
<organism evidence="2 3">
    <name type="scientific">Kipferlia bialata</name>
    <dbReference type="NCBI Taxonomy" id="797122"/>
    <lineage>
        <taxon>Eukaryota</taxon>
        <taxon>Metamonada</taxon>
        <taxon>Carpediemonas-like organisms</taxon>
        <taxon>Kipferlia</taxon>
    </lineage>
</organism>
<feature type="region of interest" description="Disordered" evidence="1">
    <location>
        <begin position="75"/>
        <end position="122"/>
    </location>
</feature>
<feature type="region of interest" description="Disordered" evidence="1">
    <location>
        <begin position="157"/>
        <end position="242"/>
    </location>
</feature>
<proteinExistence type="predicted"/>
<evidence type="ECO:0000256" key="1">
    <source>
        <dbReference type="SAM" id="MobiDB-lite"/>
    </source>
</evidence>
<comment type="caution">
    <text evidence="2">The sequence shown here is derived from an EMBL/GenBank/DDBJ whole genome shotgun (WGS) entry which is preliminary data.</text>
</comment>
<feature type="compositionally biased region" description="Polar residues" evidence="1">
    <location>
        <begin position="91"/>
        <end position="104"/>
    </location>
</feature>
<evidence type="ECO:0000313" key="3">
    <source>
        <dbReference type="Proteomes" id="UP000265618"/>
    </source>
</evidence>
<keyword evidence="3" id="KW-1185">Reference proteome</keyword>
<protein>
    <submittedName>
        <fullName evidence="2">Uncharacterized protein</fullName>
    </submittedName>
</protein>
<dbReference type="AlphaFoldDB" id="A0A9K3GKA9"/>
<name>A0A9K3GKA9_9EUKA</name>
<evidence type="ECO:0000313" key="2">
    <source>
        <dbReference type="EMBL" id="GIQ86022.1"/>
    </source>
</evidence>
<feature type="compositionally biased region" description="Pro residues" evidence="1">
    <location>
        <begin position="1"/>
        <end position="12"/>
    </location>
</feature>
<dbReference type="Proteomes" id="UP000265618">
    <property type="component" value="Unassembled WGS sequence"/>
</dbReference>